<dbReference type="PANTHER" id="PTHR40637:SF1">
    <property type="entry name" value="ESSS SUBUNIT OF NADH:UBIQUINONE OXIDOREDUCTASE (COMPLEX I) PROTEIN"/>
    <property type="match status" value="1"/>
</dbReference>
<dbReference type="GO" id="GO:0005743">
    <property type="term" value="C:mitochondrial inner membrane"/>
    <property type="evidence" value="ECO:0007669"/>
    <property type="project" value="UniProtKB-SubCell"/>
</dbReference>
<dbReference type="Pfam" id="PF10183">
    <property type="entry name" value="ESSS"/>
    <property type="match status" value="1"/>
</dbReference>
<keyword evidence="13 18" id="KW-0472">Membrane</keyword>
<comment type="subunit">
    <text evidence="16">Complex I is composed of 45 different subunits. Interacts with BCAP31.</text>
</comment>
<dbReference type="OrthoDB" id="2147978at2759"/>
<evidence type="ECO:0000313" key="20">
    <source>
        <dbReference type="Proteomes" id="UP000279236"/>
    </source>
</evidence>
<dbReference type="STRING" id="105984.A0A427XVK3"/>
<evidence type="ECO:0000256" key="9">
    <source>
        <dbReference type="ARBA" id="ARBA00022946"/>
    </source>
</evidence>
<dbReference type="Proteomes" id="UP000279236">
    <property type="component" value="Unassembled WGS sequence"/>
</dbReference>
<keyword evidence="8" id="KW-0999">Mitochondrion inner membrane</keyword>
<comment type="similarity">
    <text evidence="3">Belongs to the complex I NDUFB11 subunit family.</text>
</comment>
<dbReference type="PANTHER" id="PTHR40637">
    <property type="entry name" value="ESSS SUBUNIT OF NADH:UBIQUINONE OXIDOREDUCTASE (COMPLEX I) PROTEIN"/>
    <property type="match status" value="1"/>
</dbReference>
<evidence type="ECO:0000256" key="10">
    <source>
        <dbReference type="ARBA" id="ARBA00022982"/>
    </source>
</evidence>
<comment type="function">
    <text evidence="1">Accessory subunit of the mitochondrial membrane respiratory chain NADH dehydrogenase (Complex I), that is believed not to be involved in catalysis. Complex I functions in the transfer of electrons from NADH to the respiratory chain. The immediate electron acceptor for the enzyme is believed to be ubiquinone.</text>
</comment>
<dbReference type="RefSeq" id="XP_028476993.1">
    <property type="nucleotide sequence ID" value="XM_028623100.1"/>
</dbReference>
<dbReference type="InterPro" id="IPR019329">
    <property type="entry name" value="NADH_UbQ_OxRdtase_ESSS_su"/>
</dbReference>
<protein>
    <recommendedName>
        <fullName evidence="4">NADH dehydrogenase [ubiquinone] 1 beta subcomplex subunit 11, mitochondrial</fullName>
    </recommendedName>
    <alternativeName>
        <fullName evidence="15">Complex I-ESSS</fullName>
    </alternativeName>
    <alternativeName>
        <fullName evidence="14">NADH-ubiquinone oxidoreductase ESSS subunit</fullName>
    </alternativeName>
</protein>
<accession>A0A427XVK3</accession>
<reference evidence="19 20" key="1">
    <citation type="submission" date="2018-11" db="EMBL/GenBank/DDBJ databases">
        <title>Genome sequence of Apiotrichum porosum DSM 27194.</title>
        <authorList>
            <person name="Aliyu H."/>
            <person name="Gorte O."/>
            <person name="Ochsenreither K."/>
        </authorList>
    </citation>
    <scope>NUCLEOTIDE SEQUENCE [LARGE SCALE GENOMIC DNA]</scope>
    <source>
        <strain evidence="19 20">DSM 27194</strain>
    </source>
</reference>
<keyword evidence="12" id="KW-0496">Mitochondrion</keyword>
<evidence type="ECO:0000256" key="11">
    <source>
        <dbReference type="ARBA" id="ARBA00022989"/>
    </source>
</evidence>
<evidence type="ECO:0000256" key="8">
    <source>
        <dbReference type="ARBA" id="ARBA00022792"/>
    </source>
</evidence>
<keyword evidence="7 18" id="KW-0812">Transmembrane</keyword>
<evidence type="ECO:0000256" key="16">
    <source>
        <dbReference type="ARBA" id="ARBA00046528"/>
    </source>
</evidence>
<evidence type="ECO:0000256" key="5">
    <source>
        <dbReference type="ARBA" id="ARBA00022448"/>
    </source>
</evidence>
<dbReference type="GeneID" id="39592298"/>
<dbReference type="AlphaFoldDB" id="A0A427XVK3"/>
<comment type="subcellular location">
    <subcellularLocation>
        <location evidence="2">Mitochondrion inner membrane</location>
        <topology evidence="2">Single-pass membrane protein</topology>
    </subcellularLocation>
</comment>
<keyword evidence="11 18" id="KW-1133">Transmembrane helix</keyword>
<proteinExistence type="inferred from homology"/>
<gene>
    <name evidence="19" type="ORF">EHS24_007755</name>
</gene>
<evidence type="ECO:0000256" key="12">
    <source>
        <dbReference type="ARBA" id="ARBA00023128"/>
    </source>
</evidence>
<evidence type="ECO:0000256" key="1">
    <source>
        <dbReference type="ARBA" id="ARBA00003195"/>
    </source>
</evidence>
<evidence type="ECO:0000256" key="18">
    <source>
        <dbReference type="SAM" id="Phobius"/>
    </source>
</evidence>
<evidence type="ECO:0000256" key="7">
    <source>
        <dbReference type="ARBA" id="ARBA00022692"/>
    </source>
</evidence>
<evidence type="ECO:0000256" key="4">
    <source>
        <dbReference type="ARBA" id="ARBA00018632"/>
    </source>
</evidence>
<evidence type="ECO:0000256" key="15">
    <source>
        <dbReference type="ARBA" id="ARBA00031387"/>
    </source>
</evidence>
<evidence type="ECO:0000256" key="14">
    <source>
        <dbReference type="ARBA" id="ARBA00030753"/>
    </source>
</evidence>
<keyword evidence="5" id="KW-0813">Transport</keyword>
<feature type="region of interest" description="Disordered" evidence="17">
    <location>
        <begin position="13"/>
        <end position="40"/>
    </location>
</feature>
<evidence type="ECO:0000256" key="17">
    <source>
        <dbReference type="SAM" id="MobiDB-lite"/>
    </source>
</evidence>
<keyword evidence="20" id="KW-1185">Reference proteome</keyword>
<dbReference type="EMBL" id="RSCE01000005">
    <property type="protein sequence ID" value="RSH82761.1"/>
    <property type="molecule type" value="Genomic_DNA"/>
</dbReference>
<keyword evidence="10" id="KW-0249">Electron transport</keyword>
<evidence type="ECO:0000256" key="2">
    <source>
        <dbReference type="ARBA" id="ARBA00004434"/>
    </source>
</evidence>
<keyword evidence="9" id="KW-0809">Transit peptide</keyword>
<sequence length="103" mass="11624">MLRQPLLRALPRVAPRQARAASHGPSYNQPSGYLFGEKIPKGQKRQRESWETIFYVGMGGSVALVTVMFAYRPDTSIQTWALQEAKARMEARGETVEYKPSQP</sequence>
<comment type="caution">
    <text evidence="19">The sequence shown here is derived from an EMBL/GenBank/DDBJ whole genome shotgun (WGS) entry which is preliminary data.</text>
</comment>
<keyword evidence="6" id="KW-0679">Respiratory chain</keyword>
<evidence type="ECO:0000256" key="13">
    <source>
        <dbReference type="ARBA" id="ARBA00023136"/>
    </source>
</evidence>
<evidence type="ECO:0000256" key="3">
    <source>
        <dbReference type="ARBA" id="ARBA00008915"/>
    </source>
</evidence>
<evidence type="ECO:0000313" key="19">
    <source>
        <dbReference type="EMBL" id="RSH82761.1"/>
    </source>
</evidence>
<feature type="transmembrane region" description="Helical" evidence="18">
    <location>
        <begin position="53"/>
        <end position="71"/>
    </location>
</feature>
<name>A0A427XVK3_9TREE</name>
<evidence type="ECO:0000256" key="6">
    <source>
        <dbReference type="ARBA" id="ARBA00022660"/>
    </source>
</evidence>
<organism evidence="19 20">
    <name type="scientific">Apiotrichum porosum</name>
    <dbReference type="NCBI Taxonomy" id="105984"/>
    <lineage>
        <taxon>Eukaryota</taxon>
        <taxon>Fungi</taxon>
        <taxon>Dikarya</taxon>
        <taxon>Basidiomycota</taxon>
        <taxon>Agaricomycotina</taxon>
        <taxon>Tremellomycetes</taxon>
        <taxon>Trichosporonales</taxon>
        <taxon>Trichosporonaceae</taxon>
        <taxon>Apiotrichum</taxon>
    </lineage>
</organism>